<name>A0A6J4VCV7_9DEIN</name>
<dbReference type="GO" id="GO:0046872">
    <property type="term" value="F:metal ion binding"/>
    <property type="evidence" value="ECO:0007669"/>
    <property type="project" value="UniProtKB-UniRule"/>
</dbReference>
<dbReference type="Gene3D" id="1.10.1060.10">
    <property type="entry name" value="Alpha-helical ferredoxin"/>
    <property type="match status" value="1"/>
</dbReference>
<evidence type="ECO:0000256" key="4">
    <source>
        <dbReference type="ARBA" id="ARBA00023004"/>
    </source>
</evidence>
<dbReference type="EC" id="1.1.99.14" evidence="6"/>
<keyword evidence="4 6" id="KW-0408">Iron</keyword>
<keyword evidence="8" id="KW-0560">Oxidoreductase</keyword>
<dbReference type="Pfam" id="PF02754">
    <property type="entry name" value="CCG"/>
    <property type="match status" value="2"/>
</dbReference>
<dbReference type="PANTHER" id="PTHR32479">
    <property type="entry name" value="GLYCOLATE OXIDASE IRON-SULFUR SUBUNIT"/>
    <property type="match status" value="1"/>
</dbReference>
<feature type="domain" description="4Fe-4S ferredoxin-type" evidence="7">
    <location>
        <begin position="62"/>
        <end position="86"/>
    </location>
</feature>
<comment type="catalytic activity">
    <reaction evidence="6">
        <text>(R)-lactate + A = pyruvate + AH2</text>
        <dbReference type="Rhea" id="RHEA:15089"/>
        <dbReference type="ChEBI" id="CHEBI:13193"/>
        <dbReference type="ChEBI" id="CHEBI:15361"/>
        <dbReference type="ChEBI" id="CHEBI:16004"/>
        <dbReference type="ChEBI" id="CHEBI:17499"/>
    </reaction>
</comment>
<evidence type="ECO:0000256" key="6">
    <source>
        <dbReference type="PIRNR" id="PIRNR000139"/>
    </source>
</evidence>
<dbReference type="InterPro" id="IPR017900">
    <property type="entry name" value="4Fe4S_Fe_S_CS"/>
</dbReference>
<gene>
    <name evidence="8" type="ORF">AVDCRST_MAG86-1818</name>
</gene>
<keyword evidence="3" id="KW-0677">Repeat</keyword>
<dbReference type="GO" id="GO:0051539">
    <property type="term" value="F:4 iron, 4 sulfur cluster binding"/>
    <property type="evidence" value="ECO:0007669"/>
    <property type="project" value="UniProtKB-UniRule"/>
</dbReference>
<keyword evidence="6" id="KW-0249">Electron transport</keyword>
<proteinExistence type="predicted"/>
<dbReference type="AlphaFoldDB" id="A0A6J4VCV7"/>
<feature type="domain" description="4Fe-4S ferredoxin-type" evidence="7">
    <location>
        <begin position="12"/>
        <end position="42"/>
    </location>
</feature>
<accession>A0A6J4VCV7</accession>
<dbReference type="PROSITE" id="PS51379">
    <property type="entry name" value="4FE4S_FER_2"/>
    <property type="match status" value="2"/>
</dbReference>
<dbReference type="EMBL" id="CADCWP010000139">
    <property type="protein sequence ID" value="CAA9572575.1"/>
    <property type="molecule type" value="Genomic_DNA"/>
</dbReference>
<dbReference type="Pfam" id="PF13183">
    <property type="entry name" value="Fer4_8"/>
    <property type="match status" value="1"/>
</dbReference>
<reference evidence="8" key="1">
    <citation type="submission" date="2020-02" db="EMBL/GenBank/DDBJ databases">
        <authorList>
            <person name="Meier V. D."/>
        </authorList>
    </citation>
    <scope>NUCLEOTIDE SEQUENCE</scope>
    <source>
        <strain evidence="8">AVDCRST_MAG86</strain>
    </source>
</reference>
<evidence type="ECO:0000256" key="2">
    <source>
        <dbReference type="ARBA" id="ARBA00022723"/>
    </source>
</evidence>
<comment type="catalytic activity">
    <reaction evidence="6">
        <text>glycolate + A = glyoxylate + AH2</text>
        <dbReference type="Rhea" id="RHEA:21264"/>
        <dbReference type="ChEBI" id="CHEBI:13193"/>
        <dbReference type="ChEBI" id="CHEBI:17499"/>
        <dbReference type="ChEBI" id="CHEBI:29805"/>
        <dbReference type="ChEBI" id="CHEBI:36655"/>
        <dbReference type="EC" id="1.1.99.14"/>
    </reaction>
</comment>
<comment type="function">
    <text evidence="6">Component of a complex that catalyzes the oxidation of glycolate to glyoxylate.</text>
</comment>
<dbReference type="PROSITE" id="PS00198">
    <property type="entry name" value="4FE4S_FER_1"/>
    <property type="match status" value="2"/>
</dbReference>
<keyword evidence="5 6" id="KW-0411">Iron-sulfur</keyword>
<dbReference type="InterPro" id="IPR012257">
    <property type="entry name" value="Glc_ox_4Fe-4S"/>
</dbReference>
<evidence type="ECO:0000313" key="8">
    <source>
        <dbReference type="EMBL" id="CAA9572575.1"/>
    </source>
</evidence>
<keyword evidence="2 6" id="KW-0479">Metal-binding</keyword>
<dbReference type="SUPFAM" id="SSF46548">
    <property type="entry name" value="alpha-helical ferredoxin"/>
    <property type="match status" value="1"/>
</dbReference>
<dbReference type="InterPro" id="IPR009051">
    <property type="entry name" value="Helical_ferredxn"/>
</dbReference>
<keyword evidence="6" id="KW-0813">Transport</keyword>
<protein>
    <recommendedName>
        <fullName evidence="6">Glycolate oxidase iron-sulfur subunit</fullName>
        <ecNumber evidence="6">1.1.99.14</ecNumber>
    </recommendedName>
</protein>
<dbReference type="PANTHER" id="PTHR32479:SF17">
    <property type="entry name" value="GLYCOLATE OXIDASE IRON-SULFUR SUBUNIT"/>
    <property type="match status" value="1"/>
</dbReference>
<evidence type="ECO:0000256" key="5">
    <source>
        <dbReference type="ARBA" id="ARBA00023014"/>
    </source>
</evidence>
<dbReference type="GO" id="GO:0019154">
    <property type="term" value="F:glycolate dehydrogenase activity"/>
    <property type="evidence" value="ECO:0007669"/>
    <property type="project" value="UniProtKB-EC"/>
</dbReference>
<dbReference type="InterPro" id="IPR004017">
    <property type="entry name" value="Cys_rich_dom"/>
</dbReference>
<sequence length="419" mass="45116">MRHKIPLETPLSEPMADAVESCVHCGFCLPTCPTYVVSGEEMHSPRGRIVLMKGVLEGELALADATEYIDACLGCLACVTACPSGVEYGELITSFRMEMETRRERPVAERALRCLITETLPYPARFRAAAQAGGVAKPLRGLLPGPLGDMLGMLPERVPKAEALPETFPAEGTRRAKVALLAGCAQRVLDPDINWATLRVLAHNGVEVVIPKSQSCCGALSAHTGVKAQAQAFARNNVAAFPDDVDAVLTNAAGCGSGLHEYPLWLRGEPEEEAARAFSSKAKDISVFLTELGVAPPPPLQETVRVAYHDACHLAHAQRVMSEPRMLLKQIPGVELLEPQEAELCCGSAGTYNLEHPEMARELGLRKARSLLDTGAQMIVSGNIGCMTQISAQLKKLGQPLPVLHTVQLLDRAYKGFEN</sequence>
<keyword evidence="1 6" id="KW-0004">4Fe-4S</keyword>
<evidence type="ECO:0000256" key="3">
    <source>
        <dbReference type="ARBA" id="ARBA00022737"/>
    </source>
</evidence>
<evidence type="ECO:0000256" key="1">
    <source>
        <dbReference type="ARBA" id="ARBA00022485"/>
    </source>
</evidence>
<dbReference type="InterPro" id="IPR017896">
    <property type="entry name" value="4Fe4S_Fe-S-bd"/>
</dbReference>
<comment type="cofactor">
    <cofactor evidence="6">
        <name>[4Fe-4S] cluster</name>
        <dbReference type="ChEBI" id="CHEBI:49883"/>
    </cofactor>
    <text evidence="6">Binds 2 [4Fe-4S] clusters.</text>
</comment>
<dbReference type="PIRSF" id="PIRSF000139">
    <property type="entry name" value="Glc_ox_4Fe-4S"/>
    <property type="match status" value="1"/>
</dbReference>
<evidence type="ECO:0000259" key="7">
    <source>
        <dbReference type="PROSITE" id="PS51379"/>
    </source>
</evidence>
<organism evidence="8">
    <name type="scientific">uncultured Truepera sp</name>
    <dbReference type="NCBI Taxonomy" id="543023"/>
    <lineage>
        <taxon>Bacteria</taxon>
        <taxon>Thermotogati</taxon>
        <taxon>Deinococcota</taxon>
        <taxon>Deinococci</taxon>
        <taxon>Trueperales</taxon>
        <taxon>Trueperaceae</taxon>
        <taxon>Truepera</taxon>
        <taxon>environmental samples</taxon>
    </lineage>
</organism>